<organism evidence="3 4">
    <name type="scientific">Sphingobacterium suaedae</name>
    <dbReference type="NCBI Taxonomy" id="1686402"/>
    <lineage>
        <taxon>Bacteria</taxon>
        <taxon>Pseudomonadati</taxon>
        <taxon>Bacteroidota</taxon>
        <taxon>Sphingobacteriia</taxon>
        <taxon>Sphingobacteriales</taxon>
        <taxon>Sphingobacteriaceae</taxon>
        <taxon>Sphingobacterium</taxon>
    </lineage>
</organism>
<gene>
    <name evidence="3" type="ORF">ACFSR5_08650</name>
</gene>
<keyword evidence="1" id="KW-1188">Viral release from host cell</keyword>
<comment type="caution">
    <text evidence="3">The sequence shown here is derived from an EMBL/GenBank/DDBJ whole genome shotgun (WGS) entry which is preliminary data.</text>
</comment>
<dbReference type="Proteomes" id="UP001597545">
    <property type="component" value="Unassembled WGS sequence"/>
</dbReference>
<dbReference type="PANTHER" id="PTHR41328:SF2">
    <property type="entry name" value="TERMINASE SMALL SUBUNIT"/>
    <property type="match status" value="1"/>
</dbReference>
<dbReference type="EMBL" id="JBHULR010000003">
    <property type="protein sequence ID" value="MFD2547711.1"/>
    <property type="molecule type" value="Genomic_DNA"/>
</dbReference>
<dbReference type="InterPro" id="IPR038713">
    <property type="entry name" value="Terminase_Gp1_N_sf"/>
</dbReference>
<dbReference type="PANTHER" id="PTHR41328">
    <property type="entry name" value="TERMINASE SMALL SUBUNIT-RELATED"/>
    <property type="match status" value="1"/>
</dbReference>
<keyword evidence="2" id="KW-0231">Viral genome packaging</keyword>
<sequence>MSDTPKSKLTKKQQLFVDNYLVHFNATKAALQAGYSKKTAYSIGNENLKKPEISAHIEARLKESRMNSDEVMKMMKDIAGSNLNDYMKIVERERIKPVKKSLHLLIERKKLEIKRAYMYIERKGFTDQEYDDYVTKHILPLEDDILVAEIDLELDPLATFTDNEVEIFESIELDLVKLAKDKEGGKIKSFEWKEFGPKVEMYAVDGMLDKLARVNGMYSDTLVVDDKNKIDPESLSDETLRNLLSAVKRQQ</sequence>
<evidence type="ECO:0000313" key="4">
    <source>
        <dbReference type="Proteomes" id="UP001597545"/>
    </source>
</evidence>
<proteinExistence type="predicted"/>
<name>A0ABW5KFV6_9SPHI</name>
<dbReference type="RefSeq" id="WP_380902727.1">
    <property type="nucleotide sequence ID" value="NZ_JBHUEG010000007.1"/>
</dbReference>
<reference evidence="4" key="1">
    <citation type="journal article" date="2019" name="Int. J. Syst. Evol. Microbiol.">
        <title>The Global Catalogue of Microorganisms (GCM) 10K type strain sequencing project: providing services to taxonomists for standard genome sequencing and annotation.</title>
        <authorList>
            <consortium name="The Broad Institute Genomics Platform"/>
            <consortium name="The Broad Institute Genome Sequencing Center for Infectious Disease"/>
            <person name="Wu L."/>
            <person name="Ma J."/>
        </authorList>
    </citation>
    <scope>NUCLEOTIDE SEQUENCE [LARGE SCALE GENOMIC DNA]</scope>
    <source>
        <strain evidence="4">KCTC 42662</strain>
    </source>
</reference>
<dbReference type="Gene3D" id="1.10.10.1400">
    <property type="entry name" value="Terminase, small subunit, N-terminal DNA-binding domain, HTH motif"/>
    <property type="match status" value="1"/>
</dbReference>
<evidence type="ECO:0000256" key="2">
    <source>
        <dbReference type="ARBA" id="ARBA00023219"/>
    </source>
</evidence>
<protein>
    <submittedName>
        <fullName evidence="3">Terminase small subunit</fullName>
    </submittedName>
</protein>
<keyword evidence="4" id="KW-1185">Reference proteome</keyword>
<dbReference type="Pfam" id="PF03592">
    <property type="entry name" value="Terminase_2"/>
    <property type="match status" value="1"/>
</dbReference>
<evidence type="ECO:0000256" key="1">
    <source>
        <dbReference type="ARBA" id="ARBA00022612"/>
    </source>
</evidence>
<dbReference type="InterPro" id="IPR052404">
    <property type="entry name" value="SPP1-like_terminase"/>
</dbReference>
<evidence type="ECO:0000313" key="3">
    <source>
        <dbReference type="EMBL" id="MFD2547711.1"/>
    </source>
</evidence>
<accession>A0ABW5KFV6</accession>
<dbReference type="InterPro" id="IPR005335">
    <property type="entry name" value="Terminase_ssu"/>
</dbReference>